<dbReference type="SUPFAM" id="SSF53167">
    <property type="entry name" value="Purine and uridine phosphorylases"/>
    <property type="match status" value="1"/>
</dbReference>
<dbReference type="AlphaFoldDB" id="A0A8G0PDL4"/>
<evidence type="ECO:0000313" key="4">
    <source>
        <dbReference type="Proteomes" id="UP000826661"/>
    </source>
</evidence>
<accession>A0A8G0PDL4</accession>
<dbReference type="PANTHER" id="PTHR46082">
    <property type="entry name" value="ATP/GTP-BINDING PROTEIN-RELATED"/>
    <property type="match status" value="1"/>
</dbReference>
<dbReference type="Proteomes" id="UP000826661">
    <property type="component" value="Chromosome III"/>
</dbReference>
<dbReference type="Pfam" id="PF24883">
    <property type="entry name" value="NPHP3_N"/>
    <property type="match status" value="1"/>
</dbReference>
<protein>
    <recommendedName>
        <fullName evidence="2">Nephrocystin 3-like N-terminal domain-containing protein</fullName>
    </recommendedName>
</protein>
<dbReference type="Gene3D" id="3.40.50.1580">
    <property type="entry name" value="Nucleoside phosphorylase domain"/>
    <property type="match status" value="1"/>
</dbReference>
<dbReference type="Gene3D" id="3.40.50.300">
    <property type="entry name" value="P-loop containing nucleotide triphosphate hydrolases"/>
    <property type="match status" value="1"/>
</dbReference>
<dbReference type="InterPro" id="IPR053137">
    <property type="entry name" value="NLR-like"/>
</dbReference>
<keyword evidence="1" id="KW-0677">Repeat</keyword>
<feature type="domain" description="Nephrocystin 3-like N-terminal" evidence="2">
    <location>
        <begin position="380"/>
        <end position="538"/>
    </location>
</feature>
<dbReference type="InterPro" id="IPR035994">
    <property type="entry name" value="Nucleoside_phosphorylase_sf"/>
</dbReference>
<organism evidence="3 4">
    <name type="scientific">Trichoderma simmonsii</name>
    <dbReference type="NCBI Taxonomy" id="1491479"/>
    <lineage>
        <taxon>Eukaryota</taxon>
        <taxon>Fungi</taxon>
        <taxon>Dikarya</taxon>
        <taxon>Ascomycota</taxon>
        <taxon>Pezizomycotina</taxon>
        <taxon>Sordariomycetes</taxon>
        <taxon>Hypocreomycetidae</taxon>
        <taxon>Hypocreales</taxon>
        <taxon>Hypocreaceae</taxon>
        <taxon>Trichoderma</taxon>
    </lineage>
</organism>
<dbReference type="SUPFAM" id="SSF52540">
    <property type="entry name" value="P-loop containing nucleoside triphosphate hydrolases"/>
    <property type="match status" value="1"/>
</dbReference>
<evidence type="ECO:0000259" key="2">
    <source>
        <dbReference type="Pfam" id="PF24883"/>
    </source>
</evidence>
<evidence type="ECO:0000256" key="1">
    <source>
        <dbReference type="ARBA" id="ARBA00022737"/>
    </source>
</evidence>
<dbReference type="InterPro" id="IPR027417">
    <property type="entry name" value="P-loop_NTPase"/>
</dbReference>
<dbReference type="EMBL" id="CP075866">
    <property type="protein sequence ID" value="QYS98805.1"/>
    <property type="molecule type" value="Genomic_DNA"/>
</dbReference>
<keyword evidence="4" id="KW-1185">Reference proteome</keyword>
<evidence type="ECO:0000313" key="3">
    <source>
        <dbReference type="EMBL" id="QYS98805.1"/>
    </source>
</evidence>
<proteinExistence type="predicted"/>
<dbReference type="PANTHER" id="PTHR46082:SF11">
    <property type="entry name" value="AAA+ ATPASE DOMAIN-CONTAINING PROTEIN-RELATED"/>
    <property type="match status" value="1"/>
</dbReference>
<sequence length="868" mass="97515">MDRSKYTVGWICALTEEFVAAQAFLDQTHERLKGMDPKDSNSYALGKMSDHNVVIACLPLGEYGSASAAGVAINMVRSFPNIRIGLMVGIGGGAPSKQHDIRLGDVVVSTPGDGNGGVFQYDFGKSIQAREFVETGFLDQPPEILRTALQALKSTYQLEGHTLVNDVGKVLQDKPRLKKTYCRPNIADRLHISTFIHSTPSEDCRLCGSNPYHVEWRDPRDEDEDDPAIHYGLIASGNRVMNDAQIRDKFAMEKGVLCFEMEAAGLMNRFPCLVIRGICDYSDSHKYDKWRGYAAIMAAAYTKDLLRHLIPEQVVAGKSAIDLLQGIHSQLESLVQMTDSVNHKFDLAKLSIAHGAEIDSFATQHDDECLPGTRIEILRRIQDWAVSPQGKCIFWLNGMAGTGKSTIGRTLAKDFQEKGVLGGTFFFKRGEADRGTASKFFPTIAKQIYQRLPEIDLRKIIEEQPDISNKALSMQFETLILRPLSALYSTNSELPLLIIVIDALDECEDDNDIRAIIRLLPKMQTTKSIQLRVFITSRPELPIRLGFGHVEGNYQDLVLHHVPSADIEHDISLFINHKLDSIRQSRPRLQDWPSGIEIQRLVTMSVPLFIFAATVCRMLQDHDLVPEETLEAIFKYKDKTSKLDAIYLPILSRLDSKYGAYGKPEQLQQVQELVSTIVLLENPLSIIALSSLIGISTTAIETGLNSLHSVLNIPIDETAPVRLFHLSFRDFLLDHQTREKTALWIDEKETHRRLTSQCLHKMSKNLKRNICNLSNYGLGPGEIDAAIINQYIPPELQYSCRYWVSHLEKSHNPATLIEDALLFLQQHLLHWIEAMGMLGLISDVIHAIQNLQSVAQVCYFKASLMYLL</sequence>
<reference evidence="3 4" key="1">
    <citation type="journal article" date="2021" name="BMC Genomics">
        <title>Telomere-to-telomere genome assembly of asparaginase-producing Trichoderma simmonsii.</title>
        <authorList>
            <person name="Chung D."/>
            <person name="Kwon Y.M."/>
            <person name="Yang Y."/>
        </authorList>
    </citation>
    <scope>NUCLEOTIDE SEQUENCE [LARGE SCALE GENOMIC DNA]</scope>
    <source>
        <strain evidence="3 4">GH-Sj1</strain>
    </source>
</reference>
<name>A0A8G0PDL4_9HYPO</name>
<dbReference type="GO" id="GO:0003824">
    <property type="term" value="F:catalytic activity"/>
    <property type="evidence" value="ECO:0007669"/>
    <property type="project" value="InterPro"/>
</dbReference>
<dbReference type="InterPro" id="IPR056884">
    <property type="entry name" value="NPHP3-like_N"/>
</dbReference>
<gene>
    <name evidence="3" type="ORF">H0G86_005965</name>
</gene>
<dbReference type="GO" id="GO:0009116">
    <property type="term" value="P:nucleoside metabolic process"/>
    <property type="evidence" value="ECO:0007669"/>
    <property type="project" value="InterPro"/>
</dbReference>